<gene>
    <name evidence="1" type="ORF">P8935_01620</name>
</gene>
<dbReference type="AlphaFoldDB" id="A0AAU7DL63"/>
<organism evidence="1">
    <name type="scientific">Telmatobacter sp. DSM 110680</name>
    <dbReference type="NCBI Taxonomy" id="3036704"/>
    <lineage>
        <taxon>Bacteria</taxon>
        <taxon>Pseudomonadati</taxon>
        <taxon>Acidobacteriota</taxon>
        <taxon>Terriglobia</taxon>
        <taxon>Terriglobales</taxon>
        <taxon>Acidobacteriaceae</taxon>
        <taxon>Telmatobacter</taxon>
    </lineage>
</organism>
<dbReference type="InterPro" id="IPR011059">
    <property type="entry name" value="Metal-dep_hydrolase_composite"/>
</dbReference>
<proteinExistence type="predicted"/>
<dbReference type="RefSeq" id="WP_348263268.1">
    <property type="nucleotide sequence ID" value="NZ_CP121196.1"/>
</dbReference>
<dbReference type="SUPFAM" id="SSF51338">
    <property type="entry name" value="Composite domain of metallo-dependent hydrolases"/>
    <property type="match status" value="1"/>
</dbReference>
<evidence type="ECO:0000313" key="1">
    <source>
        <dbReference type="EMBL" id="XBH18042.1"/>
    </source>
</evidence>
<protein>
    <recommendedName>
        <fullName evidence="2">Amidohydrolase family protein</fullName>
    </recommendedName>
</protein>
<sequence length="76" mass="8377">MPETVAAAAFLTSHVISQEAGKLANLLLIDGKPDQDIRDTHRITEIIYKGKILDREKLKFAHESTDFVVVGTALSQ</sequence>
<accession>A0AAU7DL63</accession>
<evidence type="ECO:0008006" key="2">
    <source>
        <dbReference type="Google" id="ProtNLM"/>
    </source>
</evidence>
<dbReference type="EMBL" id="CP121196">
    <property type="protein sequence ID" value="XBH18042.1"/>
    <property type="molecule type" value="Genomic_DNA"/>
</dbReference>
<dbReference type="GO" id="GO:0016810">
    <property type="term" value="F:hydrolase activity, acting on carbon-nitrogen (but not peptide) bonds"/>
    <property type="evidence" value="ECO:0007669"/>
    <property type="project" value="InterPro"/>
</dbReference>
<reference evidence="1" key="1">
    <citation type="submission" date="2023-03" db="EMBL/GenBank/DDBJ databases">
        <title>Edaphobacter sp.</title>
        <authorList>
            <person name="Huber K.J."/>
            <person name="Papendorf J."/>
            <person name="Pilke C."/>
            <person name="Bunk B."/>
            <person name="Sproeer C."/>
            <person name="Pester M."/>
        </authorList>
    </citation>
    <scope>NUCLEOTIDE SEQUENCE</scope>
    <source>
        <strain evidence="1">DSM 110680</strain>
    </source>
</reference>
<name>A0AAU7DL63_9BACT</name>
<dbReference type="Gene3D" id="2.30.40.10">
    <property type="entry name" value="Urease, subunit C, domain 1"/>
    <property type="match status" value="1"/>
</dbReference>